<sequence length="395" mass="42499">MLDRIRSLTDSGHADVVRLRRQIHRAPELAFEEHETAALIAQTLREIGLEPTTGVGKTGVVAHIEGAQPGPVRALRADIDALPIREANTFSFASQNEGKMHACGHDGHTAMLLGVARVLHALREDLAGTVRLVFQPSEEKAPGGAKIMIEEGVLDEMDGVGAPEAILGQHVVPHLDSGVIGVRGGAFMASADEIYLTVHGQGGHAAAPHLLVDPVMAQAHILTALQTVISRHRPPGVPSLLSFGRVEADGATNIVPDDVRLIGTFRSMDEDWRWEAHRLIRRVAEHTALALGATCEVEIVVGYPSLVNDERLASGVAALAREFLGAERVVEVPEWYAAEDFAWYTREVPGCFYVLGTGSDEADSRHGLHTPRFTLDEEAMRTGVGLMAALAMRGV</sequence>
<protein>
    <submittedName>
        <fullName evidence="4">N-acyl-L-amino acid amidohydrolase</fullName>
    </submittedName>
</protein>
<dbReference type="GO" id="GO:0046872">
    <property type="term" value="F:metal ion binding"/>
    <property type="evidence" value="ECO:0007669"/>
    <property type="project" value="UniProtKB-KW"/>
</dbReference>
<dbReference type="EMBL" id="MQWB01000001">
    <property type="protein sequence ID" value="OZC03201.1"/>
    <property type="molecule type" value="Genomic_DNA"/>
</dbReference>
<evidence type="ECO:0000313" key="4">
    <source>
        <dbReference type="EMBL" id="OZC03201.1"/>
    </source>
</evidence>
<dbReference type="SUPFAM" id="SSF53187">
    <property type="entry name" value="Zn-dependent exopeptidases"/>
    <property type="match status" value="1"/>
</dbReference>
<dbReference type="OrthoDB" id="9776731at2"/>
<dbReference type="Pfam" id="PF01546">
    <property type="entry name" value="Peptidase_M20"/>
    <property type="match status" value="1"/>
</dbReference>
<feature type="binding site" evidence="2">
    <location>
        <position position="369"/>
    </location>
    <ligand>
        <name>Mn(2+)</name>
        <dbReference type="ChEBI" id="CHEBI:29035"/>
        <label>2</label>
    </ligand>
</feature>
<evidence type="ECO:0000256" key="1">
    <source>
        <dbReference type="ARBA" id="ARBA00022801"/>
    </source>
</evidence>
<dbReference type="SUPFAM" id="SSF55031">
    <property type="entry name" value="Bacterial exopeptidase dimerisation domain"/>
    <property type="match status" value="1"/>
</dbReference>
<dbReference type="PIRSF" id="PIRSF005962">
    <property type="entry name" value="Pept_M20D_amidohydro"/>
    <property type="match status" value="1"/>
</dbReference>
<dbReference type="InterPro" id="IPR002933">
    <property type="entry name" value="Peptidase_M20"/>
</dbReference>
<feature type="domain" description="Peptidase M20 dimerisation" evidence="3">
    <location>
        <begin position="195"/>
        <end position="287"/>
    </location>
</feature>
<keyword evidence="2" id="KW-0464">Manganese</keyword>
<dbReference type="PANTHER" id="PTHR11014">
    <property type="entry name" value="PEPTIDASE M20 FAMILY MEMBER"/>
    <property type="match status" value="1"/>
</dbReference>
<comment type="caution">
    <text evidence="4">The sequence shown here is derived from an EMBL/GenBank/DDBJ whole genome shotgun (WGS) entry which is preliminary data.</text>
</comment>
<comment type="cofactor">
    <cofactor evidence="2">
        <name>Mn(2+)</name>
        <dbReference type="ChEBI" id="CHEBI:29035"/>
    </cofactor>
    <text evidence="2">The Mn(2+) ion enhances activity.</text>
</comment>
<dbReference type="CDD" id="cd03886">
    <property type="entry name" value="M20_Acy1"/>
    <property type="match status" value="1"/>
</dbReference>
<dbReference type="InterPro" id="IPR017439">
    <property type="entry name" value="Amidohydrolase"/>
</dbReference>
<dbReference type="RefSeq" id="WP_094548299.1">
    <property type="nucleotide sequence ID" value="NZ_MQWB01000001.1"/>
</dbReference>
<feature type="binding site" evidence="2">
    <location>
        <position position="105"/>
    </location>
    <ligand>
        <name>Mn(2+)</name>
        <dbReference type="ChEBI" id="CHEBI:29035"/>
        <label>2</label>
    </ligand>
</feature>
<keyword evidence="1 4" id="KW-0378">Hydrolase</keyword>
<dbReference type="NCBIfam" id="TIGR01891">
    <property type="entry name" value="amidohydrolases"/>
    <property type="match status" value="1"/>
</dbReference>
<dbReference type="Gene3D" id="3.40.630.10">
    <property type="entry name" value="Zn peptidases"/>
    <property type="match status" value="1"/>
</dbReference>
<dbReference type="AlphaFoldDB" id="A0A259TZP3"/>
<dbReference type="InterPro" id="IPR036264">
    <property type="entry name" value="Bact_exopeptidase_dim_dom"/>
</dbReference>
<dbReference type="Pfam" id="PF07687">
    <property type="entry name" value="M20_dimer"/>
    <property type="match status" value="1"/>
</dbReference>
<dbReference type="InParanoid" id="A0A259TZP3"/>
<dbReference type="Proteomes" id="UP000216446">
    <property type="component" value="Unassembled WGS sequence"/>
</dbReference>
<dbReference type="Gene3D" id="3.30.70.360">
    <property type="match status" value="1"/>
</dbReference>
<name>A0A259TZP3_9BACT</name>
<keyword evidence="2" id="KW-0479">Metal-binding</keyword>
<evidence type="ECO:0000256" key="2">
    <source>
        <dbReference type="PIRSR" id="PIRSR005962-1"/>
    </source>
</evidence>
<dbReference type="GO" id="GO:0016787">
    <property type="term" value="F:hydrolase activity"/>
    <property type="evidence" value="ECO:0007669"/>
    <property type="project" value="UniProtKB-KW"/>
</dbReference>
<dbReference type="PANTHER" id="PTHR11014:SF63">
    <property type="entry name" value="METALLOPEPTIDASE, PUTATIVE (AFU_ORTHOLOGUE AFUA_6G09600)-RELATED"/>
    <property type="match status" value="1"/>
</dbReference>
<reference evidence="4 5" key="1">
    <citation type="submission" date="2016-11" db="EMBL/GenBank/DDBJ databases">
        <title>Study of marine rhodopsin-containing bacteria.</title>
        <authorList>
            <person name="Yoshizawa S."/>
            <person name="Kumagai Y."/>
            <person name="Kogure K."/>
        </authorList>
    </citation>
    <scope>NUCLEOTIDE SEQUENCE [LARGE SCALE GENOMIC DNA]</scope>
    <source>
        <strain evidence="4 5">SG-29</strain>
    </source>
</reference>
<organism evidence="4 5">
    <name type="scientific">Rubricoccus marinus</name>
    <dbReference type="NCBI Taxonomy" id="716817"/>
    <lineage>
        <taxon>Bacteria</taxon>
        <taxon>Pseudomonadati</taxon>
        <taxon>Rhodothermota</taxon>
        <taxon>Rhodothermia</taxon>
        <taxon>Rhodothermales</taxon>
        <taxon>Rubricoccaceae</taxon>
        <taxon>Rubricoccus</taxon>
    </lineage>
</organism>
<feature type="binding site" evidence="2">
    <location>
        <position position="139"/>
    </location>
    <ligand>
        <name>Mn(2+)</name>
        <dbReference type="ChEBI" id="CHEBI:29035"/>
        <label>2</label>
    </ligand>
</feature>
<feature type="binding site" evidence="2">
    <location>
        <position position="103"/>
    </location>
    <ligand>
        <name>Mn(2+)</name>
        <dbReference type="ChEBI" id="CHEBI:29035"/>
        <label>2</label>
    </ligand>
</feature>
<dbReference type="InterPro" id="IPR011650">
    <property type="entry name" value="Peptidase_M20_dimer"/>
</dbReference>
<feature type="binding site" evidence="2">
    <location>
        <position position="170"/>
    </location>
    <ligand>
        <name>Mn(2+)</name>
        <dbReference type="ChEBI" id="CHEBI:29035"/>
        <label>2</label>
    </ligand>
</feature>
<dbReference type="FunCoup" id="A0A259TZP3">
    <property type="interactions" value="255"/>
</dbReference>
<accession>A0A259TZP3</accession>
<proteinExistence type="predicted"/>
<evidence type="ECO:0000259" key="3">
    <source>
        <dbReference type="Pfam" id="PF07687"/>
    </source>
</evidence>
<evidence type="ECO:0000313" key="5">
    <source>
        <dbReference type="Proteomes" id="UP000216446"/>
    </source>
</evidence>
<keyword evidence="5" id="KW-1185">Reference proteome</keyword>
<gene>
    <name evidence="4" type="ORF">BSZ36_09575</name>
</gene>